<accession>A0ABS5BR87</accession>
<organism evidence="2 3">
    <name type="scientific">Gemmata palustris</name>
    <dbReference type="NCBI Taxonomy" id="2822762"/>
    <lineage>
        <taxon>Bacteria</taxon>
        <taxon>Pseudomonadati</taxon>
        <taxon>Planctomycetota</taxon>
        <taxon>Planctomycetia</taxon>
        <taxon>Gemmatales</taxon>
        <taxon>Gemmataceae</taxon>
        <taxon>Gemmata</taxon>
    </lineage>
</organism>
<gene>
    <name evidence="2" type="ORF">J8F10_13260</name>
</gene>
<name>A0ABS5BR87_9BACT</name>
<keyword evidence="3" id="KW-1185">Reference proteome</keyword>
<dbReference type="RefSeq" id="WP_210654278.1">
    <property type="nucleotide sequence ID" value="NZ_JAGKQQ010000001.1"/>
</dbReference>
<proteinExistence type="predicted"/>
<protein>
    <submittedName>
        <fullName evidence="2">Uncharacterized protein</fullName>
    </submittedName>
</protein>
<dbReference type="EMBL" id="JAGKQQ010000001">
    <property type="protein sequence ID" value="MBP3956252.1"/>
    <property type="molecule type" value="Genomic_DNA"/>
</dbReference>
<comment type="caution">
    <text evidence="2">The sequence shown here is derived from an EMBL/GenBank/DDBJ whole genome shotgun (WGS) entry which is preliminary data.</text>
</comment>
<reference evidence="2 3" key="1">
    <citation type="submission" date="2021-04" db="EMBL/GenBank/DDBJ databases">
        <authorList>
            <person name="Ivanova A."/>
        </authorList>
    </citation>
    <scope>NUCLEOTIDE SEQUENCE [LARGE SCALE GENOMIC DNA]</scope>
    <source>
        <strain evidence="2 3">G18</strain>
    </source>
</reference>
<evidence type="ECO:0000313" key="2">
    <source>
        <dbReference type="EMBL" id="MBP3956252.1"/>
    </source>
</evidence>
<sequence length="165" mass="17452">MPISLPTLDTLDALTVATPCTVPWDEMSGSDRSRFCGQCRRQVFDLSALTTAEATDLLSDPTGAPCVRLYRRPDGRVLTADCPVGLRTRVWRRLRRRAAWAASLFAVLFVPACRTATQGALGGAYDNGRVSLPASLQDDAPGTKGRPPAAHTESGGPGVASVPGT</sequence>
<evidence type="ECO:0000313" key="3">
    <source>
        <dbReference type="Proteomes" id="UP000676565"/>
    </source>
</evidence>
<feature type="region of interest" description="Disordered" evidence="1">
    <location>
        <begin position="132"/>
        <end position="165"/>
    </location>
</feature>
<evidence type="ECO:0000256" key="1">
    <source>
        <dbReference type="SAM" id="MobiDB-lite"/>
    </source>
</evidence>
<dbReference type="Proteomes" id="UP000676565">
    <property type="component" value="Unassembled WGS sequence"/>
</dbReference>